<feature type="domain" description="Amidohydrolase-related" evidence="6">
    <location>
        <begin position="354"/>
        <end position="464"/>
    </location>
</feature>
<proteinExistence type="predicted"/>
<accession>A0ABY6UI77</accession>
<keyword evidence="3" id="KW-0378">Hydrolase</keyword>
<dbReference type="InterPro" id="IPR006680">
    <property type="entry name" value="Amidohydro-rel"/>
</dbReference>
<keyword evidence="2" id="KW-0479">Metal-binding</keyword>
<dbReference type="InterPro" id="IPR011059">
    <property type="entry name" value="Metal-dep_hydrolase_composite"/>
</dbReference>
<sequence>MRSLKLLITVAVVLPCVVVSASKKLLSGGTIIAFDHETESLKVIRGGSILIDGDRIEKVFETANEANASVPIIDTSLETGDSASSVEVIDCTNKIITPGFIDTHRHGWQTVFKTMGSNTTLPDYGWRYSAFVAPPLFTPDDVYISQLIGLYEAMAAGVTTTLDHAHHTWSSDAATAGLRASIDSGMRVFWAYAFQPLYENFPIQEQIAQWKELVSQVTGPVTEVAVAYDFWSDSPFVDKSTTDRVIDLLKTSQRRIRAKSDKLRYSEYKPLLTTHHVEGPWLFGNSPQDLNKAGVLSSSLPIVFSHSSFIDTASANLLRATNKHISITPESEMHYGHTHPTSHLILDQASLGIDTHFTFSTDILTQARLYLQSVRYRLFQKTLDSWKVTANSPFSVNQAFLLATRNGGLALGRKDLGVIAPDAKADIVVWDGRSPALLGWADPIAAIILHASVGDIEHVLVNGEFKKRDKKLVVEGYDETVDKFLEAAERIQDALRKLPLPSQEGPFLTGAPYGLTETLDVLRGDGDGYGPQFV</sequence>
<evidence type="ECO:0000256" key="2">
    <source>
        <dbReference type="ARBA" id="ARBA00022723"/>
    </source>
</evidence>
<keyword evidence="8" id="KW-1185">Reference proteome</keyword>
<protein>
    <recommendedName>
        <fullName evidence="6">Amidohydrolase-related domain-containing protein</fullName>
    </recommendedName>
</protein>
<reference evidence="7 8" key="1">
    <citation type="submission" date="2019-06" db="EMBL/GenBank/DDBJ databases">
        <authorList>
            <person name="Broberg M."/>
        </authorList>
    </citation>
    <scope>NUCLEOTIDE SEQUENCE [LARGE SCALE GENOMIC DNA]</scope>
</reference>
<keyword evidence="4" id="KW-0862">Zinc</keyword>
<name>A0ABY6UI77_BIOOC</name>
<dbReference type="Gene3D" id="3.20.20.140">
    <property type="entry name" value="Metal-dependent hydrolases"/>
    <property type="match status" value="1"/>
</dbReference>
<evidence type="ECO:0000259" key="6">
    <source>
        <dbReference type="Pfam" id="PF01979"/>
    </source>
</evidence>
<dbReference type="Proteomes" id="UP000766486">
    <property type="component" value="Unassembled WGS sequence"/>
</dbReference>
<evidence type="ECO:0000256" key="4">
    <source>
        <dbReference type="ARBA" id="ARBA00022833"/>
    </source>
</evidence>
<dbReference type="SUPFAM" id="SSF51556">
    <property type="entry name" value="Metallo-dependent hydrolases"/>
    <property type="match status" value="1"/>
</dbReference>
<feature type="chain" id="PRO_5045268439" description="Amidohydrolase-related domain-containing protein" evidence="5">
    <location>
        <begin position="22"/>
        <end position="534"/>
    </location>
</feature>
<evidence type="ECO:0000256" key="5">
    <source>
        <dbReference type="SAM" id="SignalP"/>
    </source>
</evidence>
<evidence type="ECO:0000313" key="7">
    <source>
        <dbReference type="EMBL" id="VUC30848.1"/>
    </source>
</evidence>
<gene>
    <name evidence="7" type="ORF">CLO192961_LOCUS295681</name>
</gene>
<dbReference type="PANTHER" id="PTHR11271">
    <property type="entry name" value="GUANINE DEAMINASE"/>
    <property type="match status" value="1"/>
</dbReference>
<evidence type="ECO:0000256" key="3">
    <source>
        <dbReference type="ARBA" id="ARBA00022801"/>
    </source>
</evidence>
<comment type="caution">
    <text evidence="7">The sequence shown here is derived from an EMBL/GenBank/DDBJ whole genome shotgun (WGS) entry which is preliminary data.</text>
</comment>
<organism evidence="7 8">
    <name type="scientific">Bionectria ochroleuca</name>
    <name type="common">Gliocladium roseum</name>
    <dbReference type="NCBI Taxonomy" id="29856"/>
    <lineage>
        <taxon>Eukaryota</taxon>
        <taxon>Fungi</taxon>
        <taxon>Dikarya</taxon>
        <taxon>Ascomycota</taxon>
        <taxon>Pezizomycotina</taxon>
        <taxon>Sordariomycetes</taxon>
        <taxon>Hypocreomycetidae</taxon>
        <taxon>Hypocreales</taxon>
        <taxon>Bionectriaceae</taxon>
        <taxon>Clonostachys</taxon>
    </lineage>
</organism>
<comment type="cofactor">
    <cofactor evidence="1">
        <name>Zn(2+)</name>
        <dbReference type="ChEBI" id="CHEBI:29105"/>
    </cofactor>
</comment>
<evidence type="ECO:0000256" key="1">
    <source>
        <dbReference type="ARBA" id="ARBA00001947"/>
    </source>
</evidence>
<dbReference type="InterPro" id="IPR051607">
    <property type="entry name" value="Metallo-dep_hydrolases"/>
</dbReference>
<dbReference type="EMBL" id="CABFNS010000825">
    <property type="protein sequence ID" value="VUC30848.1"/>
    <property type="molecule type" value="Genomic_DNA"/>
</dbReference>
<keyword evidence="5" id="KW-0732">Signal</keyword>
<feature type="domain" description="Amidohydrolase-related" evidence="6">
    <location>
        <begin position="95"/>
        <end position="192"/>
    </location>
</feature>
<evidence type="ECO:0000313" key="8">
    <source>
        <dbReference type="Proteomes" id="UP000766486"/>
    </source>
</evidence>
<dbReference type="SUPFAM" id="SSF51338">
    <property type="entry name" value="Composite domain of metallo-dependent hydrolases"/>
    <property type="match status" value="2"/>
</dbReference>
<dbReference type="InterPro" id="IPR032466">
    <property type="entry name" value="Metal_Hydrolase"/>
</dbReference>
<dbReference type="PANTHER" id="PTHR11271:SF37">
    <property type="entry name" value="FAMILY PROTEIN, PUTATIVE (AFU_ORTHOLOGUE AFUA_4G00460)-RELATED"/>
    <property type="match status" value="1"/>
</dbReference>
<dbReference type="Pfam" id="PF01979">
    <property type="entry name" value="Amidohydro_1"/>
    <property type="match status" value="2"/>
</dbReference>
<dbReference type="Gene3D" id="2.30.40.10">
    <property type="entry name" value="Urease, subunit C, domain 1"/>
    <property type="match status" value="1"/>
</dbReference>
<feature type="signal peptide" evidence="5">
    <location>
        <begin position="1"/>
        <end position="21"/>
    </location>
</feature>